<keyword evidence="3" id="KW-1185">Reference proteome</keyword>
<evidence type="ECO:0000313" key="3">
    <source>
        <dbReference type="Proteomes" id="UP000189911"/>
    </source>
</evidence>
<proteinExistence type="predicted"/>
<accession>A0A1G4KLP9</accession>
<feature type="region of interest" description="Disordered" evidence="1">
    <location>
        <begin position="1"/>
        <end position="28"/>
    </location>
</feature>
<gene>
    <name evidence="2" type="ORF">LANO_0H05490G</name>
</gene>
<dbReference type="Pfam" id="PF23482">
    <property type="entry name" value="YLR146W-A"/>
    <property type="match status" value="1"/>
</dbReference>
<evidence type="ECO:0000256" key="1">
    <source>
        <dbReference type="SAM" id="MobiDB-lite"/>
    </source>
</evidence>
<sequence>MSSSSPEFLPSFKDNAVSEDPSFQSEVKSGSQIEAVFDEIRNLQDEILQLHSSLKKGNEQIRRDVQEFCLIGEDSANLTPDSSSCDH</sequence>
<dbReference type="AlphaFoldDB" id="A0A1G4KLP9"/>
<dbReference type="InterPro" id="IPR057785">
    <property type="entry name" value="YLR146W-A-like"/>
</dbReference>
<dbReference type="EMBL" id="LT598447">
    <property type="protein sequence ID" value="SCV05347.1"/>
    <property type="molecule type" value="Genomic_DNA"/>
</dbReference>
<dbReference type="Proteomes" id="UP000189911">
    <property type="component" value="Chromosome H"/>
</dbReference>
<name>A0A1G4KLP9_9SACH</name>
<reference evidence="3" key="1">
    <citation type="submission" date="2016-03" db="EMBL/GenBank/DDBJ databases">
        <authorList>
            <person name="Devillers Hugo."/>
        </authorList>
    </citation>
    <scope>NUCLEOTIDE SEQUENCE [LARGE SCALE GENOMIC DNA]</scope>
</reference>
<evidence type="ECO:0000313" key="2">
    <source>
        <dbReference type="EMBL" id="SCV05347.1"/>
    </source>
</evidence>
<organism evidence="2 3">
    <name type="scientific">Lachancea nothofagi CBS 11611</name>
    <dbReference type="NCBI Taxonomy" id="1266666"/>
    <lineage>
        <taxon>Eukaryota</taxon>
        <taxon>Fungi</taxon>
        <taxon>Dikarya</taxon>
        <taxon>Ascomycota</taxon>
        <taxon>Saccharomycotina</taxon>
        <taxon>Saccharomycetes</taxon>
        <taxon>Saccharomycetales</taxon>
        <taxon>Saccharomycetaceae</taxon>
        <taxon>Lachancea</taxon>
    </lineage>
</organism>
<dbReference type="OrthoDB" id="4036582at2759"/>
<protein>
    <submittedName>
        <fullName evidence="2">LANO_0H05490g1_1</fullName>
    </submittedName>
</protein>